<organism evidence="13 14">
    <name type="scientific">Desulfotruncus arcticus DSM 17038</name>
    <dbReference type="NCBI Taxonomy" id="1121424"/>
    <lineage>
        <taxon>Bacteria</taxon>
        <taxon>Bacillati</taxon>
        <taxon>Bacillota</taxon>
        <taxon>Clostridia</taxon>
        <taxon>Eubacteriales</taxon>
        <taxon>Desulfallaceae</taxon>
        <taxon>Desulfotruncus</taxon>
    </lineage>
</organism>
<comment type="function">
    <text evidence="2 11">Catalyzes the decarboxylative condensation of pimeloyl-[acyl-carrier protein] and L-alanine to produce 8-amino-7-oxononanoate (AON), [acyl-carrier protein], and carbon dioxide.</text>
</comment>
<dbReference type="STRING" id="341036.SAMN05660649_03322"/>
<comment type="subunit">
    <text evidence="5 11">Homodimer.</text>
</comment>
<dbReference type="Gene3D" id="3.90.1150.10">
    <property type="entry name" value="Aspartate Aminotransferase, domain 1"/>
    <property type="match status" value="1"/>
</dbReference>
<dbReference type="CDD" id="cd06454">
    <property type="entry name" value="KBL_like"/>
    <property type="match status" value="1"/>
</dbReference>
<dbReference type="SUPFAM" id="SSF53383">
    <property type="entry name" value="PLP-dependent transferases"/>
    <property type="match status" value="1"/>
</dbReference>
<dbReference type="InterPro" id="IPR015421">
    <property type="entry name" value="PyrdxlP-dep_Trfase_major"/>
</dbReference>
<dbReference type="OrthoDB" id="9807157at2"/>
<dbReference type="GO" id="GO:0009102">
    <property type="term" value="P:biotin biosynthetic process"/>
    <property type="evidence" value="ECO:0007669"/>
    <property type="project" value="UniProtKB-UniRule"/>
</dbReference>
<feature type="domain" description="Aminotransferase class I/classII large" evidence="12">
    <location>
        <begin position="37"/>
        <end position="377"/>
    </location>
</feature>
<evidence type="ECO:0000256" key="2">
    <source>
        <dbReference type="ARBA" id="ARBA00002513"/>
    </source>
</evidence>
<evidence type="ECO:0000256" key="7">
    <source>
        <dbReference type="ARBA" id="ARBA00022756"/>
    </source>
</evidence>
<evidence type="ECO:0000313" key="13">
    <source>
        <dbReference type="EMBL" id="SFG95641.1"/>
    </source>
</evidence>
<evidence type="ECO:0000256" key="3">
    <source>
        <dbReference type="ARBA" id="ARBA00004746"/>
    </source>
</evidence>
<evidence type="ECO:0000256" key="6">
    <source>
        <dbReference type="ARBA" id="ARBA00022679"/>
    </source>
</evidence>
<dbReference type="EC" id="2.3.1.47" evidence="11"/>
<reference evidence="14" key="1">
    <citation type="submission" date="2016-10" db="EMBL/GenBank/DDBJ databases">
        <authorList>
            <person name="Varghese N."/>
            <person name="Submissions S."/>
        </authorList>
    </citation>
    <scope>NUCLEOTIDE SEQUENCE [LARGE SCALE GENOMIC DNA]</scope>
    <source>
        <strain evidence="14">DSM 17038</strain>
    </source>
</reference>
<dbReference type="PANTHER" id="PTHR13693:SF3">
    <property type="entry name" value="LD36009P"/>
    <property type="match status" value="1"/>
</dbReference>
<dbReference type="PROSITE" id="PS00599">
    <property type="entry name" value="AA_TRANSFER_CLASS_2"/>
    <property type="match status" value="1"/>
</dbReference>
<dbReference type="NCBIfam" id="TIGR00858">
    <property type="entry name" value="bioF"/>
    <property type="match status" value="1"/>
</dbReference>
<evidence type="ECO:0000256" key="10">
    <source>
        <dbReference type="PIRSR" id="PIRSR604723-51"/>
    </source>
</evidence>
<dbReference type="Gene3D" id="3.40.640.10">
    <property type="entry name" value="Type I PLP-dependent aspartate aminotransferase-like (Major domain)"/>
    <property type="match status" value="1"/>
</dbReference>
<evidence type="ECO:0000259" key="12">
    <source>
        <dbReference type="Pfam" id="PF00155"/>
    </source>
</evidence>
<comment type="cofactor">
    <cofactor evidence="1 10 11">
        <name>pyridoxal 5'-phosphate</name>
        <dbReference type="ChEBI" id="CHEBI:597326"/>
    </cofactor>
</comment>
<comment type="catalytic activity">
    <reaction evidence="9 11">
        <text>6-carboxyhexanoyl-[ACP] + L-alanine + H(+) = (8S)-8-amino-7-oxononanoate + holo-[ACP] + CO2</text>
        <dbReference type="Rhea" id="RHEA:42288"/>
        <dbReference type="Rhea" id="RHEA-COMP:9685"/>
        <dbReference type="Rhea" id="RHEA-COMP:9955"/>
        <dbReference type="ChEBI" id="CHEBI:15378"/>
        <dbReference type="ChEBI" id="CHEBI:16526"/>
        <dbReference type="ChEBI" id="CHEBI:57972"/>
        <dbReference type="ChEBI" id="CHEBI:64479"/>
        <dbReference type="ChEBI" id="CHEBI:78846"/>
        <dbReference type="ChEBI" id="CHEBI:149468"/>
        <dbReference type="EC" id="2.3.1.47"/>
    </reaction>
</comment>
<evidence type="ECO:0000256" key="11">
    <source>
        <dbReference type="RuleBase" id="RU003693"/>
    </source>
</evidence>
<evidence type="ECO:0000256" key="9">
    <source>
        <dbReference type="ARBA" id="ARBA00047715"/>
    </source>
</evidence>
<evidence type="ECO:0000256" key="4">
    <source>
        <dbReference type="ARBA" id="ARBA00010008"/>
    </source>
</evidence>
<dbReference type="InterPro" id="IPR015424">
    <property type="entry name" value="PyrdxlP-dep_Trfase"/>
</dbReference>
<dbReference type="InterPro" id="IPR001917">
    <property type="entry name" value="Aminotrans_II_pyridoxalP_BS"/>
</dbReference>
<dbReference type="UniPathway" id="UPA00078"/>
<name>A0A1I2W808_9FIRM</name>
<dbReference type="EMBL" id="FOOX01000012">
    <property type="protein sequence ID" value="SFG95641.1"/>
    <property type="molecule type" value="Genomic_DNA"/>
</dbReference>
<dbReference type="InterPro" id="IPR004723">
    <property type="entry name" value="AONS_Archaea/Proteobacteria"/>
</dbReference>
<dbReference type="InterPro" id="IPR004839">
    <property type="entry name" value="Aminotransferase_I/II_large"/>
</dbReference>
<keyword evidence="14" id="KW-1185">Reference proteome</keyword>
<evidence type="ECO:0000256" key="8">
    <source>
        <dbReference type="ARBA" id="ARBA00022898"/>
    </source>
</evidence>
<dbReference type="InterPro" id="IPR015422">
    <property type="entry name" value="PyrdxlP-dep_Trfase_small"/>
</dbReference>
<dbReference type="AlphaFoldDB" id="A0A1I2W808"/>
<evidence type="ECO:0000256" key="1">
    <source>
        <dbReference type="ARBA" id="ARBA00001933"/>
    </source>
</evidence>
<dbReference type="Proteomes" id="UP000199337">
    <property type="component" value="Unassembled WGS sequence"/>
</dbReference>
<protein>
    <recommendedName>
        <fullName evidence="11">8-amino-7-ketopelargonate synthase</fullName>
        <ecNumber evidence="11">2.3.1.47</ecNumber>
    </recommendedName>
</protein>
<proteinExistence type="inferred from homology"/>
<evidence type="ECO:0000256" key="5">
    <source>
        <dbReference type="ARBA" id="ARBA00011738"/>
    </source>
</evidence>
<gene>
    <name evidence="13" type="ORF">SAMN05660649_03322</name>
</gene>
<comment type="pathway">
    <text evidence="3 11">Cofactor biosynthesis; biotin biosynthesis.</text>
</comment>
<dbReference type="Pfam" id="PF00155">
    <property type="entry name" value="Aminotran_1_2"/>
    <property type="match status" value="1"/>
</dbReference>
<keyword evidence="8 10" id="KW-0663">Pyridoxal phosphate</keyword>
<keyword evidence="6 11" id="KW-0808">Transferase</keyword>
<dbReference type="InterPro" id="IPR050087">
    <property type="entry name" value="AON_synthase_class-II"/>
</dbReference>
<sequence length="389" mass="41916">MEFLAKDLSNLRQHNLYRHLNTMNEAQTARTIVNGKKCILLSSNNYLGLTEHPELISAARDAISLWGTGAGGSRLTTGNFRLHEELETAIANFKNTEAAVVFNTGYMANLGTITALTGKEDVIFSDELNHASIIDGCRLSRAKTVVYPHKNIGALEKLLQQASGWRRLLIVTDGVFSMDGDLAPLPGLVELSEKYHALLMVDDAHATGVLGDRGAGSANHFGLEGKIPIQMGTLSKAIGSAGGYVAGSRDLIDYLRNKARSFIFSTALPPSVIAAALAALGVMQKDPQLRQKLHFNARYLRSRLKQMGFTILAEESPVIPVLIGDANKTVQMAQQLLVLGVFAPGIRPPTVPPGTSRVRATVMATHTRDDLDQALAAFGEAGQILGIIR</sequence>
<accession>A0A1I2W808</accession>
<dbReference type="GO" id="GO:0030170">
    <property type="term" value="F:pyridoxal phosphate binding"/>
    <property type="evidence" value="ECO:0007669"/>
    <property type="project" value="InterPro"/>
</dbReference>
<comment type="similarity">
    <text evidence="4 11">Belongs to the class-II pyridoxal-phosphate-dependent aminotransferase family. BioF subfamily.</text>
</comment>
<dbReference type="RefSeq" id="WP_092472482.1">
    <property type="nucleotide sequence ID" value="NZ_FOOX01000012.1"/>
</dbReference>
<evidence type="ECO:0000313" key="14">
    <source>
        <dbReference type="Proteomes" id="UP000199337"/>
    </source>
</evidence>
<keyword evidence="7" id="KW-0093">Biotin biosynthesis</keyword>
<dbReference type="FunFam" id="3.40.640.10:FF:000006">
    <property type="entry name" value="5-aminolevulinate synthase, mitochondrial"/>
    <property type="match status" value="1"/>
</dbReference>
<dbReference type="GO" id="GO:0008710">
    <property type="term" value="F:8-amino-7-oxononanoate synthase activity"/>
    <property type="evidence" value="ECO:0007669"/>
    <property type="project" value="UniProtKB-UniRule"/>
</dbReference>
<dbReference type="PANTHER" id="PTHR13693">
    <property type="entry name" value="CLASS II AMINOTRANSFERASE/8-AMINO-7-OXONONANOATE SYNTHASE"/>
    <property type="match status" value="1"/>
</dbReference>
<feature type="modified residue" description="N6-(pyridoxal phosphate)lysine" evidence="10">
    <location>
        <position position="236"/>
    </location>
</feature>